<evidence type="ECO:0000256" key="1">
    <source>
        <dbReference type="ARBA" id="ARBA00023015"/>
    </source>
</evidence>
<dbReference type="SUPFAM" id="SSF48008">
    <property type="entry name" value="GntR ligand-binding domain-like"/>
    <property type="match status" value="1"/>
</dbReference>
<dbReference type="InterPro" id="IPR036390">
    <property type="entry name" value="WH_DNA-bd_sf"/>
</dbReference>
<keyword evidence="6" id="KW-1185">Reference proteome</keyword>
<name>A0ABP3TGH8_9GAMM</name>
<evidence type="ECO:0000313" key="5">
    <source>
        <dbReference type="EMBL" id="GAA0700768.1"/>
    </source>
</evidence>
<keyword evidence="1" id="KW-0805">Transcription regulation</keyword>
<dbReference type="Pfam" id="PF00392">
    <property type="entry name" value="GntR"/>
    <property type="match status" value="1"/>
</dbReference>
<evidence type="ECO:0000259" key="4">
    <source>
        <dbReference type="PROSITE" id="PS50949"/>
    </source>
</evidence>
<dbReference type="Proteomes" id="UP001499915">
    <property type="component" value="Unassembled WGS sequence"/>
</dbReference>
<keyword evidence="3" id="KW-0804">Transcription</keyword>
<accession>A0ABP3TGH8</accession>
<dbReference type="PRINTS" id="PR00035">
    <property type="entry name" value="HTHGNTR"/>
</dbReference>
<proteinExistence type="predicted"/>
<evidence type="ECO:0000313" key="6">
    <source>
        <dbReference type="Proteomes" id="UP001499915"/>
    </source>
</evidence>
<evidence type="ECO:0000256" key="3">
    <source>
        <dbReference type="ARBA" id="ARBA00023163"/>
    </source>
</evidence>
<dbReference type="Gene3D" id="1.20.120.530">
    <property type="entry name" value="GntR ligand-binding domain-like"/>
    <property type="match status" value="1"/>
</dbReference>
<dbReference type="InterPro" id="IPR036388">
    <property type="entry name" value="WH-like_DNA-bd_sf"/>
</dbReference>
<dbReference type="CDD" id="cd07377">
    <property type="entry name" value="WHTH_GntR"/>
    <property type="match status" value="1"/>
</dbReference>
<feature type="domain" description="HTH gntR-type" evidence="4">
    <location>
        <begin position="22"/>
        <end position="91"/>
    </location>
</feature>
<dbReference type="SMART" id="SM00895">
    <property type="entry name" value="FCD"/>
    <property type="match status" value="1"/>
</dbReference>
<dbReference type="RefSeq" id="WP_343808416.1">
    <property type="nucleotide sequence ID" value="NZ_BAAAET010000005.1"/>
</dbReference>
<protein>
    <submittedName>
        <fullName evidence="5">FadR/GntR family transcriptional regulator</fullName>
    </submittedName>
</protein>
<dbReference type="PROSITE" id="PS50949">
    <property type="entry name" value="HTH_GNTR"/>
    <property type="match status" value="1"/>
</dbReference>
<sequence>MLIPSQAPKNMQQQDFEAPKRIKRADQIVESVKRWVVVNGKQPGDRLPNERELMEQFECSKGTVREALKSLEVQGLVSIKTGPNGGAVLERVPYEKASQLLRNFLHFEQPTGPEIYALRTLVEPEIAALAAPRLQEEDFARLESLVACCETPARNFDERMQQRIAELEFHVVLAECCDNAMLAFIGRFLNDMIRDLVIFKKAQLPEQQEFSCANLNYHKQLLEALRARDAERARQLMREHMQSAEHFNRELEGQLQKHFLA</sequence>
<reference evidence="6" key="1">
    <citation type="journal article" date="2019" name="Int. J. Syst. Evol. Microbiol.">
        <title>The Global Catalogue of Microorganisms (GCM) 10K type strain sequencing project: providing services to taxonomists for standard genome sequencing and annotation.</title>
        <authorList>
            <consortium name="The Broad Institute Genomics Platform"/>
            <consortium name="The Broad Institute Genome Sequencing Center for Infectious Disease"/>
            <person name="Wu L."/>
            <person name="Ma J."/>
        </authorList>
    </citation>
    <scope>NUCLEOTIDE SEQUENCE [LARGE SCALE GENOMIC DNA]</scope>
    <source>
        <strain evidence="6">JCM 15134</strain>
    </source>
</reference>
<dbReference type="EMBL" id="BAAAET010000005">
    <property type="protein sequence ID" value="GAA0700768.1"/>
    <property type="molecule type" value="Genomic_DNA"/>
</dbReference>
<dbReference type="SUPFAM" id="SSF46785">
    <property type="entry name" value="Winged helix' DNA-binding domain"/>
    <property type="match status" value="1"/>
</dbReference>
<organism evidence="5 6">
    <name type="scientific">Marinobacterium maritimum</name>
    <dbReference type="NCBI Taxonomy" id="500162"/>
    <lineage>
        <taxon>Bacteria</taxon>
        <taxon>Pseudomonadati</taxon>
        <taxon>Pseudomonadota</taxon>
        <taxon>Gammaproteobacteria</taxon>
        <taxon>Oceanospirillales</taxon>
        <taxon>Oceanospirillaceae</taxon>
        <taxon>Marinobacterium</taxon>
    </lineage>
</organism>
<dbReference type="PANTHER" id="PTHR43537:SF5">
    <property type="entry name" value="UXU OPERON TRANSCRIPTIONAL REGULATOR"/>
    <property type="match status" value="1"/>
</dbReference>
<dbReference type="Pfam" id="PF07729">
    <property type="entry name" value="FCD"/>
    <property type="match status" value="1"/>
</dbReference>
<keyword evidence="2" id="KW-0238">DNA-binding</keyword>
<evidence type="ECO:0000256" key="2">
    <source>
        <dbReference type="ARBA" id="ARBA00023125"/>
    </source>
</evidence>
<comment type="caution">
    <text evidence="5">The sequence shown here is derived from an EMBL/GenBank/DDBJ whole genome shotgun (WGS) entry which is preliminary data.</text>
</comment>
<dbReference type="PANTHER" id="PTHR43537">
    <property type="entry name" value="TRANSCRIPTIONAL REGULATOR, GNTR FAMILY"/>
    <property type="match status" value="1"/>
</dbReference>
<dbReference type="InterPro" id="IPR008920">
    <property type="entry name" value="TF_FadR/GntR_C"/>
</dbReference>
<gene>
    <name evidence="5" type="ORF">GCM10009104_32310</name>
</gene>
<dbReference type="InterPro" id="IPR011711">
    <property type="entry name" value="GntR_C"/>
</dbReference>
<dbReference type="InterPro" id="IPR000524">
    <property type="entry name" value="Tscrpt_reg_HTH_GntR"/>
</dbReference>
<dbReference type="Gene3D" id="1.10.10.10">
    <property type="entry name" value="Winged helix-like DNA-binding domain superfamily/Winged helix DNA-binding domain"/>
    <property type="match status" value="1"/>
</dbReference>
<dbReference type="SMART" id="SM00345">
    <property type="entry name" value="HTH_GNTR"/>
    <property type="match status" value="1"/>
</dbReference>